<organism evidence="1 2">
    <name type="scientific">Candidatus Methanocrinis natronophilus</name>
    <dbReference type="NCBI Taxonomy" id="3033396"/>
    <lineage>
        <taxon>Archaea</taxon>
        <taxon>Methanobacteriati</taxon>
        <taxon>Methanobacteriota</taxon>
        <taxon>Stenosarchaea group</taxon>
        <taxon>Methanomicrobia</taxon>
        <taxon>Methanotrichales</taxon>
        <taxon>Methanotrichaceae</taxon>
        <taxon>Methanocrinis</taxon>
    </lineage>
</organism>
<proteinExistence type="predicted"/>
<protein>
    <submittedName>
        <fullName evidence="1">Uncharacterized protein</fullName>
    </submittedName>
</protein>
<evidence type="ECO:0000313" key="1">
    <source>
        <dbReference type="EMBL" id="MDF0590802.1"/>
    </source>
</evidence>
<reference evidence="1 2" key="1">
    <citation type="submission" date="2023-03" db="EMBL/GenBank/DDBJ databases">
        <title>WGS of Methanotrichaceae archaeon Mx.</title>
        <authorList>
            <person name="Sorokin D.Y."/>
            <person name="Merkel A.Y."/>
        </authorList>
    </citation>
    <scope>NUCLEOTIDE SEQUENCE [LARGE SCALE GENOMIC DNA]</scope>
    <source>
        <strain evidence="1 2">Mx</strain>
    </source>
</reference>
<sequence>MEGLQKAVAIDGFRGSHPSFEEILALDEVIRRRADRIGELLLVEVWRTGPAGMDCERIEREDPIPFRVDDRPWEAVSWHLTITYGGPAGDALGSRGRWSQTGETAAECVLDPLGLFEALASGRLSRFFSELARWLEAEVRPRGLATEDRIGEAAWMAMDLARLLEGWRDGEERGGHDEMVGLRDGGVTR</sequence>
<dbReference type="EMBL" id="JARFPK010000019">
    <property type="protein sequence ID" value="MDF0590802.1"/>
    <property type="molecule type" value="Genomic_DNA"/>
</dbReference>
<evidence type="ECO:0000313" key="2">
    <source>
        <dbReference type="Proteomes" id="UP001220010"/>
    </source>
</evidence>
<accession>A0ABT5X892</accession>
<name>A0ABT5X892_9EURY</name>
<keyword evidence="2" id="KW-1185">Reference proteome</keyword>
<dbReference type="RefSeq" id="WP_316966545.1">
    <property type="nucleotide sequence ID" value="NZ_JARFPK010000019.1"/>
</dbReference>
<dbReference type="Proteomes" id="UP001220010">
    <property type="component" value="Unassembled WGS sequence"/>
</dbReference>
<gene>
    <name evidence="1" type="ORF">P0O15_06410</name>
</gene>
<comment type="caution">
    <text evidence="1">The sequence shown here is derived from an EMBL/GenBank/DDBJ whole genome shotgun (WGS) entry which is preliminary data.</text>
</comment>